<keyword evidence="4" id="KW-0309">Germination</keyword>
<evidence type="ECO:0000313" key="10">
    <source>
        <dbReference type="Proteomes" id="UP001589836"/>
    </source>
</evidence>
<dbReference type="Proteomes" id="UP001589836">
    <property type="component" value="Unassembled WGS sequence"/>
</dbReference>
<feature type="transmembrane region" description="Helical" evidence="8">
    <location>
        <begin position="82"/>
        <end position="106"/>
    </location>
</feature>
<evidence type="ECO:0000256" key="2">
    <source>
        <dbReference type="ARBA" id="ARBA00007998"/>
    </source>
</evidence>
<evidence type="ECO:0000256" key="7">
    <source>
        <dbReference type="ARBA" id="ARBA00023136"/>
    </source>
</evidence>
<evidence type="ECO:0000256" key="3">
    <source>
        <dbReference type="ARBA" id="ARBA00022448"/>
    </source>
</evidence>
<dbReference type="Gene3D" id="1.20.1740.10">
    <property type="entry name" value="Amino acid/polyamine transporter I"/>
    <property type="match status" value="1"/>
</dbReference>
<feature type="transmembrane region" description="Helical" evidence="8">
    <location>
        <begin position="142"/>
        <end position="164"/>
    </location>
</feature>
<feature type="transmembrane region" description="Helical" evidence="8">
    <location>
        <begin position="269"/>
        <end position="294"/>
    </location>
</feature>
<comment type="similarity">
    <text evidence="2">Belongs to the amino acid-polyamine-organocation (APC) superfamily. Spore germination protein (SGP) (TC 2.A.3.9) family.</text>
</comment>
<evidence type="ECO:0000256" key="1">
    <source>
        <dbReference type="ARBA" id="ARBA00004141"/>
    </source>
</evidence>
<comment type="caution">
    <text evidence="9">The sequence shown here is derived from an EMBL/GenBank/DDBJ whole genome shotgun (WGS) entry which is preliminary data.</text>
</comment>
<proteinExistence type="inferred from homology"/>
<sequence length="366" mass="41144">MNANQEKISRNQLFFVIVQTQIGVGVLSLPYDLHMEAKQDGWISLLIAGIIIQILIILFWLLSSRFPTSNYFEIIQRVLGKFLGKGLVFIYCIYFLGVILLILLLYAKIINAWLLPRTPLWITSLLMLSVSVYLAKDQLRIIARVYTFVSLLLGLLIAFLLFAIQDSQLMYIFPVGDASLQELGGGVIKASISLLGYFIILVAYPYTEGTAPQRLKTISYANLFVVLFYAFTVIVSYTYFGTKEIEYITEPVLYLLKAFEMSFITRIDMFFLSIWIVSVATSVTTYLYIAGLGLANIFNQPSHEHFTIIVGVVMFFITTGLGVKYTTIQSVNSILSNAGLVASVGVPLIILFLSFLLNKKDRQESG</sequence>
<keyword evidence="7 8" id="KW-0472">Membrane</keyword>
<feature type="transmembrane region" description="Helical" evidence="8">
    <location>
        <begin position="12"/>
        <end position="31"/>
    </location>
</feature>
<dbReference type="PANTHER" id="PTHR34975">
    <property type="entry name" value="SPORE GERMINATION PROTEIN A2"/>
    <property type="match status" value="1"/>
</dbReference>
<feature type="transmembrane region" description="Helical" evidence="8">
    <location>
        <begin position="43"/>
        <end position="62"/>
    </location>
</feature>
<feature type="transmembrane region" description="Helical" evidence="8">
    <location>
        <begin position="118"/>
        <end position="135"/>
    </location>
</feature>
<feature type="transmembrane region" description="Helical" evidence="8">
    <location>
        <begin position="184"/>
        <end position="206"/>
    </location>
</feature>
<evidence type="ECO:0000256" key="4">
    <source>
        <dbReference type="ARBA" id="ARBA00022544"/>
    </source>
</evidence>
<gene>
    <name evidence="9" type="ORF">ACFFGV_06990</name>
</gene>
<dbReference type="NCBIfam" id="TIGR00912">
    <property type="entry name" value="2A0309"/>
    <property type="match status" value="1"/>
</dbReference>
<feature type="transmembrane region" description="Helical" evidence="8">
    <location>
        <begin position="218"/>
        <end position="240"/>
    </location>
</feature>
<keyword evidence="5 8" id="KW-0812">Transmembrane</keyword>
<evidence type="ECO:0000256" key="6">
    <source>
        <dbReference type="ARBA" id="ARBA00022989"/>
    </source>
</evidence>
<feature type="transmembrane region" description="Helical" evidence="8">
    <location>
        <begin position="306"/>
        <end position="328"/>
    </location>
</feature>
<comment type="subcellular location">
    <subcellularLocation>
        <location evidence="1">Membrane</location>
        <topology evidence="1">Multi-pass membrane protein</topology>
    </subcellularLocation>
</comment>
<protein>
    <submittedName>
        <fullName evidence="9">GerAB/ArcD/ProY family transporter</fullName>
    </submittedName>
</protein>
<keyword evidence="10" id="KW-1185">Reference proteome</keyword>
<evidence type="ECO:0000256" key="5">
    <source>
        <dbReference type="ARBA" id="ARBA00022692"/>
    </source>
</evidence>
<dbReference type="RefSeq" id="WP_377345996.1">
    <property type="nucleotide sequence ID" value="NZ_JBHLTP010000004.1"/>
</dbReference>
<dbReference type="PANTHER" id="PTHR34975:SF2">
    <property type="entry name" value="SPORE GERMINATION PROTEIN A2"/>
    <property type="match status" value="1"/>
</dbReference>
<dbReference type="Pfam" id="PF03845">
    <property type="entry name" value="Spore_permease"/>
    <property type="match status" value="1"/>
</dbReference>
<evidence type="ECO:0000256" key="8">
    <source>
        <dbReference type="SAM" id="Phobius"/>
    </source>
</evidence>
<accession>A0ABV6LLP3</accession>
<organism evidence="9 10">
    <name type="scientific">Pontibacillus salicampi</name>
    <dbReference type="NCBI Taxonomy" id="1449801"/>
    <lineage>
        <taxon>Bacteria</taxon>
        <taxon>Bacillati</taxon>
        <taxon>Bacillota</taxon>
        <taxon>Bacilli</taxon>
        <taxon>Bacillales</taxon>
        <taxon>Bacillaceae</taxon>
        <taxon>Pontibacillus</taxon>
    </lineage>
</organism>
<reference evidence="9 10" key="1">
    <citation type="submission" date="2024-09" db="EMBL/GenBank/DDBJ databases">
        <authorList>
            <person name="Sun Q."/>
            <person name="Mori K."/>
        </authorList>
    </citation>
    <scope>NUCLEOTIDE SEQUENCE [LARGE SCALE GENOMIC DNA]</scope>
    <source>
        <strain evidence="9 10">NCAIM B.02529</strain>
    </source>
</reference>
<feature type="transmembrane region" description="Helical" evidence="8">
    <location>
        <begin position="334"/>
        <end position="357"/>
    </location>
</feature>
<keyword evidence="3" id="KW-0813">Transport</keyword>
<evidence type="ECO:0000313" key="9">
    <source>
        <dbReference type="EMBL" id="MFC0523326.1"/>
    </source>
</evidence>
<name>A0ABV6LLP3_9BACI</name>
<dbReference type="InterPro" id="IPR004761">
    <property type="entry name" value="Spore_GerAB"/>
</dbReference>
<keyword evidence="6 8" id="KW-1133">Transmembrane helix</keyword>
<dbReference type="EMBL" id="JBHLTP010000004">
    <property type="protein sequence ID" value="MFC0523326.1"/>
    <property type="molecule type" value="Genomic_DNA"/>
</dbReference>